<dbReference type="Proteomes" id="UP001487740">
    <property type="component" value="Unassembled WGS sequence"/>
</dbReference>
<name>A0AAW0T4E4_SCYPA</name>
<feature type="region of interest" description="Disordered" evidence="1">
    <location>
        <begin position="56"/>
        <end position="109"/>
    </location>
</feature>
<gene>
    <name evidence="2" type="ORF">O3P69_015400</name>
</gene>
<sequence>MNVMMRNYEKVWMRCCPAIVKGTRCTQDHKTYKCISVPQASSLSRPFVGSKAIKRINSDTHGHREGNTLSPRPPPAAPRNAECPSRPSSPSFTPPAVRQPPRPSKQADG</sequence>
<feature type="compositionally biased region" description="Basic and acidic residues" evidence="1">
    <location>
        <begin position="56"/>
        <end position="66"/>
    </location>
</feature>
<accession>A0AAW0T4E4</accession>
<dbReference type="AlphaFoldDB" id="A0AAW0T4E4"/>
<evidence type="ECO:0000313" key="3">
    <source>
        <dbReference type="Proteomes" id="UP001487740"/>
    </source>
</evidence>
<protein>
    <submittedName>
        <fullName evidence="2">Uncharacterized protein</fullName>
    </submittedName>
</protein>
<keyword evidence="3" id="KW-1185">Reference proteome</keyword>
<proteinExistence type="predicted"/>
<organism evidence="2 3">
    <name type="scientific">Scylla paramamosain</name>
    <name type="common">Mud crab</name>
    <dbReference type="NCBI Taxonomy" id="85552"/>
    <lineage>
        <taxon>Eukaryota</taxon>
        <taxon>Metazoa</taxon>
        <taxon>Ecdysozoa</taxon>
        <taxon>Arthropoda</taxon>
        <taxon>Crustacea</taxon>
        <taxon>Multicrustacea</taxon>
        <taxon>Malacostraca</taxon>
        <taxon>Eumalacostraca</taxon>
        <taxon>Eucarida</taxon>
        <taxon>Decapoda</taxon>
        <taxon>Pleocyemata</taxon>
        <taxon>Brachyura</taxon>
        <taxon>Eubrachyura</taxon>
        <taxon>Portunoidea</taxon>
        <taxon>Portunidae</taxon>
        <taxon>Portuninae</taxon>
        <taxon>Scylla</taxon>
    </lineage>
</organism>
<evidence type="ECO:0000313" key="2">
    <source>
        <dbReference type="EMBL" id="KAK8382438.1"/>
    </source>
</evidence>
<feature type="compositionally biased region" description="Low complexity" evidence="1">
    <location>
        <begin position="84"/>
        <end position="95"/>
    </location>
</feature>
<evidence type="ECO:0000256" key="1">
    <source>
        <dbReference type="SAM" id="MobiDB-lite"/>
    </source>
</evidence>
<comment type="caution">
    <text evidence="2">The sequence shown here is derived from an EMBL/GenBank/DDBJ whole genome shotgun (WGS) entry which is preliminary data.</text>
</comment>
<reference evidence="2 3" key="1">
    <citation type="submission" date="2023-03" db="EMBL/GenBank/DDBJ databases">
        <title>High-quality genome of Scylla paramamosain provides insights in environmental adaptation.</title>
        <authorList>
            <person name="Zhang L."/>
        </authorList>
    </citation>
    <scope>NUCLEOTIDE SEQUENCE [LARGE SCALE GENOMIC DNA]</scope>
    <source>
        <strain evidence="2">LZ_2023a</strain>
        <tissue evidence="2">Muscle</tissue>
    </source>
</reference>
<dbReference type="EMBL" id="JARAKH010000039">
    <property type="protein sequence ID" value="KAK8382438.1"/>
    <property type="molecule type" value="Genomic_DNA"/>
</dbReference>